<sequence length="93" mass="10631">MSRKLVTVWSKQFKSRRTALNDDPKGMQCKPSTTTTDEKQLKVDALIREDRQLKIRKISLLTGIPKGWDRATQNATNEGGVENTENFSTDRYS</sequence>
<dbReference type="Proteomes" id="UP001458880">
    <property type="component" value="Unassembled WGS sequence"/>
</dbReference>
<accession>A0AAW1N429</accession>
<feature type="compositionally biased region" description="Polar residues" evidence="1">
    <location>
        <begin position="71"/>
        <end position="93"/>
    </location>
</feature>
<evidence type="ECO:0000313" key="2">
    <source>
        <dbReference type="EMBL" id="KAK9754800.1"/>
    </source>
</evidence>
<gene>
    <name evidence="2" type="ORF">QE152_g1015</name>
</gene>
<reference evidence="2 3" key="1">
    <citation type="journal article" date="2024" name="BMC Genomics">
        <title>De novo assembly and annotation of Popillia japonica's genome with initial clues to its potential as an invasive pest.</title>
        <authorList>
            <person name="Cucini C."/>
            <person name="Boschi S."/>
            <person name="Funari R."/>
            <person name="Cardaioli E."/>
            <person name="Iannotti N."/>
            <person name="Marturano G."/>
            <person name="Paoli F."/>
            <person name="Bruttini M."/>
            <person name="Carapelli A."/>
            <person name="Frati F."/>
            <person name="Nardi F."/>
        </authorList>
    </citation>
    <scope>NUCLEOTIDE SEQUENCE [LARGE SCALE GENOMIC DNA]</scope>
    <source>
        <strain evidence="2">DMR45628</strain>
    </source>
</reference>
<comment type="caution">
    <text evidence="2">The sequence shown here is derived from an EMBL/GenBank/DDBJ whole genome shotgun (WGS) entry which is preliminary data.</text>
</comment>
<evidence type="ECO:0000313" key="3">
    <source>
        <dbReference type="Proteomes" id="UP001458880"/>
    </source>
</evidence>
<protein>
    <submittedName>
        <fullName evidence="2">Uncharacterized protein</fullName>
    </submittedName>
</protein>
<feature type="region of interest" description="Disordered" evidence="1">
    <location>
        <begin position="68"/>
        <end position="93"/>
    </location>
</feature>
<proteinExistence type="predicted"/>
<organism evidence="2 3">
    <name type="scientific">Popillia japonica</name>
    <name type="common">Japanese beetle</name>
    <dbReference type="NCBI Taxonomy" id="7064"/>
    <lineage>
        <taxon>Eukaryota</taxon>
        <taxon>Metazoa</taxon>
        <taxon>Ecdysozoa</taxon>
        <taxon>Arthropoda</taxon>
        <taxon>Hexapoda</taxon>
        <taxon>Insecta</taxon>
        <taxon>Pterygota</taxon>
        <taxon>Neoptera</taxon>
        <taxon>Endopterygota</taxon>
        <taxon>Coleoptera</taxon>
        <taxon>Polyphaga</taxon>
        <taxon>Scarabaeiformia</taxon>
        <taxon>Scarabaeidae</taxon>
        <taxon>Rutelinae</taxon>
        <taxon>Popillia</taxon>
    </lineage>
</organism>
<dbReference type="EMBL" id="JASPKY010000005">
    <property type="protein sequence ID" value="KAK9754800.1"/>
    <property type="molecule type" value="Genomic_DNA"/>
</dbReference>
<keyword evidence="3" id="KW-1185">Reference proteome</keyword>
<dbReference type="AlphaFoldDB" id="A0AAW1N429"/>
<name>A0AAW1N429_POPJA</name>
<evidence type="ECO:0000256" key="1">
    <source>
        <dbReference type="SAM" id="MobiDB-lite"/>
    </source>
</evidence>